<dbReference type="InterPro" id="IPR016181">
    <property type="entry name" value="Acyl_CoA_acyltransferase"/>
</dbReference>
<evidence type="ECO:0000259" key="1">
    <source>
        <dbReference type="PROSITE" id="PS51186"/>
    </source>
</evidence>
<accession>A0A4R6ZIB4</accession>
<proteinExistence type="predicted"/>
<dbReference type="EMBL" id="SNZK01000010">
    <property type="protein sequence ID" value="TDR51978.1"/>
    <property type="molecule type" value="Genomic_DNA"/>
</dbReference>
<dbReference type="AlphaFoldDB" id="A0A4R6ZIB4"/>
<comment type="caution">
    <text evidence="2">The sequence shown here is derived from an EMBL/GenBank/DDBJ whole genome shotgun (WGS) entry which is preliminary data.</text>
</comment>
<dbReference type="PROSITE" id="PS51186">
    <property type="entry name" value="GNAT"/>
    <property type="match status" value="1"/>
</dbReference>
<feature type="domain" description="N-acetyltransferase" evidence="1">
    <location>
        <begin position="2"/>
        <end position="147"/>
    </location>
</feature>
<dbReference type="InterPro" id="IPR000182">
    <property type="entry name" value="GNAT_dom"/>
</dbReference>
<name>A0A4R6ZIB4_9LIST</name>
<dbReference type="Gene3D" id="3.40.630.30">
    <property type="match status" value="1"/>
</dbReference>
<dbReference type="RefSeq" id="WP_051994255.1">
    <property type="nucleotide sequence ID" value="NZ_JAASUO010000008.1"/>
</dbReference>
<gene>
    <name evidence="2" type="ORF">DFP96_11054</name>
</gene>
<sequence length="164" mass="17958">MITIDVVKQEDTIGVREVLKASFPTHAESHLVDAIVDSEHYVPELALVARTGAEIIGYSLLSECYVGEELILVLAPVAVKPEWQAKGIGAQLIEAGIVKAKATKYSCISVLGHETYYPRFGFELAKNYQITAPFDVPDVNFMVYPLAEPVPSGMVRYPASFDVV</sequence>
<organism evidence="2 3">
    <name type="scientific">Listeria rocourtiae</name>
    <dbReference type="NCBI Taxonomy" id="647910"/>
    <lineage>
        <taxon>Bacteria</taxon>
        <taxon>Bacillati</taxon>
        <taxon>Bacillota</taxon>
        <taxon>Bacilli</taxon>
        <taxon>Bacillales</taxon>
        <taxon>Listeriaceae</taxon>
        <taxon>Listeria</taxon>
    </lineage>
</organism>
<dbReference type="SUPFAM" id="SSF55729">
    <property type="entry name" value="Acyl-CoA N-acyltransferases (Nat)"/>
    <property type="match status" value="1"/>
</dbReference>
<dbReference type="OrthoDB" id="9797178at2"/>
<keyword evidence="3" id="KW-1185">Reference proteome</keyword>
<dbReference type="Proteomes" id="UP000295558">
    <property type="component" value="Unassembled WGS sequence"/>
</dbReference>
<reference evidence="2 3" key="1">
    <citation type="submission" date="2019-03" db="EMBL/GenBank/DDBJ databases">
        <title>Genomic Encyclopedia of Type Strains, Phase III (KMG-III): the genomes of soil and plant-associated and newly described type strains.</title>
        <authorList>
            <person name="Whitman W."/>
        </authorList>
    </citation>
    <scope>NUCLEOTIDE SEQUENCE [LARGE SCALE GENOMIC DNA]</scope>
    <source>
        <strain evidence="2 3">CECT 7972</strain>
    </source>
</reference>
<evidence type="ECO:0000313" key="3">
    <source>
        <dbReference type="Proteomes" id="UP000295558"/>
    </source>
</evidence>
<protein>
    <submittedName>
        <fullName evidence="2">Putative acetyltransferase</fullName>
    </submittedName>
</protein>
<dbReference type="Pfam" id="PF13508">
    <property type="entry name" value="Acetyltransf_7"/>
    <property type="match status" value="1"/>
</dbReference>
<dbReference type="CDD" id="cd04301">
    <property type="entry name" value="NAT_SF"/>
    <property type="match status" value="1"/>
</dbReference>
<dbReference type="GO" id="GO:0016747">
    <property type="term" value="F:acyltransferase activity, transferring groups other than amino-acyl groups"/>
    <property type="evidence" value="ECO:0007669"/>
    <property type="project" value="InterPro"/>
</dbReference>
<keyword evidence="2" id="KW-0808">Transferase</keyword>
<dbReference type="STRING" id="1265846.PROCOU_07893"/>
<evidence type="ECO:0000313" key="2">
    <source>
        <dbReference type="EMBL" id="TDR51978.1"/>
    </source>
</evidence>